<dbReference type="GO" id="GO:0005840">
    <property type="term" value="C:ribosome"/>
    <property type="evidence" value="ECO:0007669"/>
    <property type="project" value="UniProtKB-KW"/>
</dbReference>
<dbReference type="CDD" id="cd06089">
    <property type="entry name" value="KOW_RPL26"/>
    <property type="match status" value="1"/>
</dbReference>
<proteinExistence type="inferred from homology"/>
<reference evidence="6" key="2">
    <citation type="submission" date="2024-10" db="UniProtKB">
        <authorList>
            <consortium name="EnsemblProtists"/>
        </authorList>
    </citation>
    <scope>IDENTIFICATION</scope>
</reference>
<dbReference type="Gene3D" id="2.30.30.30">
    <property type="match status" value="1"/>
</dbReference>
<dbReference type="SUPFAM" id="SSF50104">
    <property type="entry name" value="Translation proteins SH3-like domain"/>
    <property type="match status" value="1"/>
</dbReference>
<dbReference type="EnsemblProtists" id="EOD24659">
    <property type="protein sequence ID" value="EOD24659"/>
    <property type="gene ID" value="EMIHUDRAFT_206725"/>
</dbReference>
<evidence type="ECO:0000259" key="5">
    <source>
        <dbReference type="Pfam" id="PF17136"/>
    </source>
</evidence>
<dbReference type="GO" id="GO:0003723">
    <property type="term" value="F:RNA binding"/>
    <property type="evidence" value="ECO:0007669"/>
    <property type="project" value="InterPro"/>
</dbReference>
<dbReference type="InterPro" id="IPR003256">
    <property type="entry name" value="Ribosomal_uL24"/>
</dbReference>
<evidence type="ECO:0000256" key="2">
    <source>
        <dbReference type="ARBA" id="ARBA00022980"/>
    </source>
</evidence>
<dbReference type="RefSeq" id="XP_005777088.1">
    <property type="nucleotide sequence ID" value="XM_005777031.1"/>
</dbReference>
<evidence type="ECO:0000313" key="7">
    <source>
        <dbReference type="Proteomes" id="UP000013827"/>
    </source>
</evidence>
<dbReference type="InterPro" id="IPR041988">
    <property type="entry name" value="Ribosomal_uL24_KOW"/>
</dbReference>
<keyword evidence="7" id="KW-1185">Reference proteome</keyword>
<feature type="domain" description="Large ribosomal subunit protein uL24 C-terminal" evidence="5">
    <location>
        <begin position="123"/>
        <end position="165"/>
    </location>
</feature>
<dbReference type="InterPro" id="IPR008991">
    <property type="entry name" value="Translation_prot_SH3-like_sf"/>
</dbReference>
<accession>A0A0D3JMC4</accession>
<evidence type="ECO:0000256" key="3">
    <source>
        <dbReference type="ARBA" id="ARBA00023274"/>
    </source>
</evidence>
<keyword evidence="2" id="KW-0689">Ribosomal protein</keyword>
<dbReference type="InterPro" id="IPR057264">
    <property type="entry name" value="Ribosomal_uL24_C"/>
</dbReference>
<dbReference type="GeneID" id="17270206"/>
<dbReference type="eggNOG" id="KOG1708">
    <property type="taxonomic scope" value="Eukaryota"/>
</dbReference>
<name>A0A0D3JMC4_EMIH1</name>
<dbReference type="InterPro" id="IPR014722">
    <property type="entry name" value="Rib_uL2_dom2"/>
</dbReference>
<dbReference type="PANTHER" id="PTHR12903">
    <property type="entry name" value="MITOCHONDRIAL RIBOSOMAL PROTEIN L24"/>
    <property type="match status" value="1"/>
</dbReference>
<feature type="compositionally biased region" description="Basic residues" evidence="4">
    <location>
        <begin position="27"/>
        <end position="41"/>
    </location>
</feature>
<dbReference type="Proteomes" id="UP000013827">
    <property type="component" value="Unassembled WGS sequence"/>
</dbReference>
<dbReference type="GO" id="GO:1990904">
    <property type="term" value="C:ribonucleoprotein complex"/>
    <property type="evidence" value="ECO:0007669"/>
    <property type="project" value="UniProtKB-KW"/>
</dbReference>
<evidence type="ECO:0000313" key="6">
    <source>
        <dbReference type="EnsemblProtists" id="EOD24659"/>
    </source>
</evidence>
<sequence length="209" mass="24332">MLLRPPAVTPAPPIAGASRQRSQKQSNKLRQKRMAHPRRSKRDAMARRGIKPQQPLPDWKWGIFARDEVAVYHGKRKMGQGKVLRVDHARSRVWVEGIKLREFATEESANDPDPSRPLEYELREDSVHYSQCNLIDPVDGRRTRLRWRYLPDGRRVRVAVRSGALLPRVPPPPPDEPREFPRWSERLTTPRDAVLERTNIAPQWAKQRV</sequence>
<dbReference type="PaxDb" id="2903-EOD24659"/>
<dbReference type="STRING" id="2903.R1EUX2"/>
<evidence type="ECO:0000256" key="1">
    <source>
        <dbReference type="ARBA" id="ARBA00010618"/>
    </source>
</evidence>
<dbReference type="GO" id="GO:0003735">
    <property type="term" value="F:structural constituent of ribosome"/>
    <property type="evidence" value="ECO:0007669"/>
    <property type="project" value="InterPro"/>
</dbReference>
<dbReference type="Pfam" id="PF17136">
    <property type="entry name" value="ribosomal_L24"/>
    <property type="match status" value="1"/>
</dbReference>
<reference evidence="7" key="1">
    <citation type="journal article" date="2013" name="Nature">
        <title>Pan genome of the phytoplankton Emiliania underpins its global distribution.</title>
        <authorList>
            <person name="Read B.A."/>
            <person name="Kegel J."/>
            <person name="Klute M.J."/>
            <person name="Kuo A."/>
            <person name="Lefebvre S.C."/>
            <person name="Maumus F."/>
            <person name="Mayer C."/>
            <person name="Miller J."/>
            <person name="Monier A."/>
            <person name="Salamov A."/>
            <person name="Young J."/>
            <person name="Aguilar M."/>
            <person name="Claverie J.M."/>
            <person name="Frickenhaus S."/>
            <person name="Gonzalez K."/>
            <person name="Herman E.K."/>
            <person name="Lin Y.C."/>
            <person name="Napier J."/>
            <person name="Ogata H."/>
            <person name="Sarno A.F."/>
            <person name="Shmutz J."/>
            <person name="Schroeder D."/>
            <person name="de Vargas C."/>
            <person name="Verret F."/>
            <person name="von Dassow P."/>
            <person name="Valentin K."/>
            <person name="Van de Peer Y."/>
            <person name="Wheeler G."/>
            <person name="Dacks J.B."/>
            <person name="Delwiche C.F."/>
            <person name="Dyhrman S.T."/>
            <person name="Glockner G."/>
            <person name="John U."/>
            <person name="Richards T."/>
            <person name="Worden A.Z."/>
            <person name="Zhang X."/>
            <person name="Grigoriev I.V."/>
            <person name="Allen A.E."/>
            <person name="Bidle K."/>
            <person name="Borodovsky M."/>
            <person name="Bowler C."/>
            <person name="Brownlee C."/>
            <person name="Cock J.M."/>
            <person name="Elias M."/>
            <person name="Gladyshev V.N."/>
            <person name="Groth M."/>
            <person name="Guda C."/>
            <person name="Hadaegh A."/>
            <person name="Iglesias-Rodriguez M.D."/>
            <person name="Jenkins J."/>
            <person name="Jones B.M."/>
            <person name="Lawson T."/>
            <person name="Leese F."/>
            <person name="Lindquist E."/>
            <person name="Lobanov A."/>
            <person name="Lomsadze A."/>
            <person name="Malik S.B."/>
            <person name="Marsh M.E."/>
            <person name="Mackinder L."/>
            <person name="Mock T."/>
            <person name="Mueller-Roeber B."/>
            <person name="Pagarete A."/>
            <person name="Parker M."/>
            <person name="Probert I."/>
            <person name="Quesneville H."/>
            <person name="Raines C."/>
            <person name="Rensing S.A."/>
            <person name="Riano-Pachon D.M."/>
            <person name="Richier S."/>
            <person name="Rokitta S."/>
            <person name="Shiraiwa Y."/>
            <person name="Soanes D.M."/>
            <person name="van der Giezen M."/>
            <person name="Wahlund T.M."/>
            <person name="Williams B."/>
            <person name="Wilson W."/>
            <person name="Wolfe G."/>
            <person name="Wurch L.L."/>
        </authorList>
    </citation>
    <scope>NUCLEOTIDE SEQUENCE</scope>
</reference>
<evidence type="ECO:0000256" key="4">
    <source>
        <dbReference type="SAM" id="MobiDB-lite"/>
    </source>
</evidence>
<dbReference type="AlphaFoldDB" id="A0A0D3JMC4"/>
<organism evidence="6 7">
    <name type="scientific">Emiliania huxleyi (strain CCMP1516)</name>
    <dbReference type="NCBI Taxonomy" id="280463"/>
    <lineage>
        <taxon>Eukaryota</taxon>
        <taxon>Haptista</taxon>
        <taxon>Haptophyta</taxon>
        <taxon>Prymnesiophyceae</taxon>
        <taxon>Isochrysidales</taxon>
        <taxon>Noelaerhabdaceae</taxon>
        <taxon>Emiliania</taxon>
    </lineage>
</organism>
<feature type="region of interest" description="Disordered" evidence="4">
    <location>
        <begin position="1"/>
        <end position="54"/>
    </location>
</feature>
<protein>
    <recommendedName>
        <fullName evidence="5">Large ribosomal subunit protein uL24 C-terminal domain-containing protein</fullName>
    </recommendedName>
</protein>
<comment type="similarity">
    <text evidence="1">Belongs to the universal ribosomal protein uL24 family.</text>
</comment>
<dbReference type="KEGG" id="ehx:EMIHUDRAFT_206725"/>
<dbReference type="HOGENOM" id="CLU_1317550_0_0_1"/>
<dbReference type="GO" id="GO:0006412">
    <property type="term" value="P:translation"/>
    <property type="evidence" value="ECO:0007669"/>
    <property type="project" value="InterPro"/>
</dbReference>
<keyword evidence="3" id="KW-0687">Ribonucleoprotein</keyword>